<evidence type="ECO:0000259" key="1">
    <source>
        <dbReference type="Pfam" id="PF11827"/>
    </source>
</evidence>
<keyword evidence="3" id="KW-1185">Reference proteome</keyword>
<dbReference type="Pfam" id="PF11827">
    <property type="entry name" value="DUF3347"/>
    <property type="match status" value="1"/>
</dbReference>
<dbReference type="SUPFAM" id="SSF55008">
    <property type="entry name" value="HMA, heavy metal-associated domain"/>
    <property type="match status" value="1"/>
</dbReference>
<comment type="caution">
    <text evidence="2">The sequence shown here is derived from an EMBL/GenBank/DDBJ whole genome shotgun (WGS) entry which is preliminary data.</text>
</comment>
<name>A0A3D9B2S0_9FLAO</name>
<gene>
    <name evidence="2" type="ORF">DRF67_10590</name>
</gene>
<reference evidence="2 3" key="1">
    <citation type="submission" date="2018-06" db="EMBL/GenBank/DDBJ databases">
        <title>Novel Chryseobacterium species.</title>
        <authorList>
            <person name="Newman J."/>
            <person name="Hugo C."/>
            <person name="Oosthuizen L."/>
            <person name="Charimba G."/>
        </authorList>
    </citation>
    <scope>NUCLEOTIDE SEQUENCE [LARGE SCALE GENOMIC DNA]</scope>
    <source>
        <strain evidence="2 3">7_F195</strain>
    </source>
</reference>
<proteinExistence type="predicted"/>
<accession>A0A3D9B2S0</accession>
<dbReference type="InterPro" id="IPR036163">
    <property type="entry name" value="HMA_dom_sf"/>
</dbReference>
<dbReference type="Gene3D" id="3.30.70.100">
    <property type="match status" value="1"/>
</dbReference>
<evidence type="ECO:0000313" key="3">
    <source>
        <dbReference type="Proteomes" id="UP000256257"/>
    </source>
</evidence>
<dbReference type="GO" id="GO:0046872">
    <property type="term" value="F:metal ion binding"/>
    <property type="evidence" value="ECO:0007669"/>
    <property type="project" value="InterPro"/>
</dbReference>
<dbReference type="AlphaFoldDB" id="A0A3D9B2S0"/>
<dbReference type="OrthoDB" id="5513217at2"/>
<dbReference type="EMBL" id="QNVV01000008">
    <property type="protein sequence ID" value="REC47482.1"/>
    <property type="molecule type" value="Genomic_DNA"/>
</dbReference>
<dbReference type="Proteomes" id="UP000256257">
    <property type="component" value="Unassembled WGS sequence"/>
</dbReference>
<feature type="domain" description="DUF3347" evidence="1">
    <location>
        <begin position="139"/>
        <end position="224"/>
    </location>
</feature>
<sequence length="271" mass="30818">MKKSIWLSGFLMVIATRAQIKNEQTGTFRVKGECSLAKRLIEQAGNRKDIAKVQFDPSSKTIAIAYDRSKTTANEILKRIADAGFDNDEYFAPNKAYGQLPEGCRYSRQLEMPRELTPEEKKARTKIDIPKDKNQLRTIFDLYFGMKEAFVETHQGKAADEAEKLLAAMVNLQRNSLITGIMTAKEVSLMKLRTQNISQEKDIDKQRKIFADLSVMIHTLVKTAALDYPVYYQSCPMFKGGSNWLSKDQEIKNPFYGSEMRTCGSTIETIK</sequence>
<dbReference type="RefSeq" id="WP_115928275.1">
    <property type="nucleotide sequence ID" value="NZ_QNVV01000008.1"/>
</dbReference>
<organism evidence="2 3">
    <name type="scientific">Chryseobacterium pennipullorum</name>
    <dbReference type="NCBI Taxonomy" id="2258963"/>
    <lineage>
        <taxon>Bacteria</taxon>
        <taxon>Pseudomonadati</taxon>
        <taxon>Bacteroidota</taxon>
        <taxon>Flavobacteriia</taxon>
        <taxon>Flavobacteriales</taxon>
        <taxon>Weeksellaceae</taxon>
        <taxon>Chryseobacterium group</taxon>
        <taxon>Chryseobacterium</taxon>
    </lineage>
</organism>
<dbReference type="InterPro" id="IPR021782">
    <property type="entry name" value="DUF3347"/>
</dbReference>
<evidence type="ECO:0000313" key="2">
    <source>
        <dbReference type="EMBL" id="REC47482.1"/>
    </source>
</evidence>
<protein>
    <submittedName>
        <fullName evidence="2">Mercury transporter</fullName>
    </submittedName>
</protein>